<gene>
    <name evidence="3" type="ORF">BD626DRAFT_51563</name>
</gene>
<dbReference type="AlphaFoldDB" id="A0A550CCQ9"/>
<dbReference type="SUPFAM" id="SSF49482">
    <property type="entry name" value="Aromatic compound dioxygenase"/>
    <property type="match status" value="1"/>
</dbReference>
<dbReference type="Proteomes" id="UP000320762">
    <property type="component" value="Unassembled WGS sequence"/>
</dbReference>
<comment type="caution">
    <text evidence="3">The sequence shown here is derived from an EMBL/GenBank/DDBJ whole genome shotgun (WGS) entry which is preliminary data.</text>
</comment>
<feature type="signal peptide" evidence="2">
    <location>
        <begin position="1"/>
        <end position="22"/>
    </location>
</feature>
<dbReference type="OrthoDB" id="121380at2759"/>
<dbReference type="Gene3D" id="2.60.130.10">
    <property type="entry name" value="Aromatic compound dioxygenase"/>
    <property type="match status" value="1"/>
</dbReference>
<evidence type="ECO:0000313" key="4">
    <source>
        <dbReference type="Proteomes" id="UP000320762"/>
    </source>
</evidence>
<accession>A0A550CCQ9</accession>
<keyword evidence="3" id="KW-0223">Dioxygenase</keyword>
<proteinExistence type="predicted"/>
<dbReference type="GO" id="GO:0008199">
    <property type="term" value="F:ferric iron binding"/>
    <property type="evidence" value="ECO:0007669"/>
    <property type="project" value="InterPro"/>
</dbReference>
<feature type="chain" id="PRO_5022195415" evidence="2">
    <location>
        <begin position="23"/>
        <end position="373"/>
    </location>
</feature>
<feature type="compositionally biased region" description="Low complexity" evidence="1">
    <location>
        <begin position="188"/>
        <end position="197"/>
    </location>
</feature>
<dbReference type="InterPro" id="IPR015889">
    <property type="entry name" value="Intradiol_dOase_core"/>
</dbReference>
<keyword evidence="3" id="KW-0560">Oxidoreductase</keyword>
<name>A0A550CCQ9_9AGAR</name>
<evidence type="ECO:0000313" key="3">
    <source>
        <dbReference type="EMBL" id="TRM62602.1"/>
    </source>
</evidence>
<dbReference type="EMBL" id="VDMD01000012">
    <property type="protein sequence ID" value="TRM62602.1"/>
    <property type="molecule type" value="Genomic_DNA"/>
</dbReference>
<feature type="region of interest" description="Disordered" evidence="1">
    <location>
        <begin position="179"/>
        <end position="210"/>
    </location>
</feature>
<dbReference type="GO" id="GO:0016702">
    <property type="term" value="F:oxidoreductase activity, acting on single donors with incorporation of molecular oxygen, incorporation of two atoms of oxygen"/>
    <property type="evidence" value="ECO:0007669"/>
    <property type="project" value="InterPro"/>
</dbReference>
<evidence type="ECO:0000256" key="2">
    <source>
        <dbReference type="SAM" id="SignalP"/>
    </source>
</evidence>
<protein>
    <submittedName>
        <fullName evidence="3">Intradiol ring-cleavage dioxygenase</fullName>
    </submittedName>
</protein>
<keyword evidence="2" id="KW-0732">Signal</keyword>
<feature type="compositionally biased region" description="Gly residues" evidence="1">
    <location>
        <begin position="201"/>
        <end position="210"/>
    </location>
</feature>
<dbReference type="CDD" id="cd03457">
    <property type="entry name" value="intradiol_dioxygenase_like"/>
    <property type="match status" value="1"/>
</dbReference>
<dbReference type="STRING" id="97359.A0A550CCQ9"/>
<sequence>MVFIMLFTSLTSFVALSALVAAHPEPDLTVEQRSIRSLEARGRVTQARNCANAIRDFEGKRMRARALKKRGLVEEASAQFAKREVISGASTTLSAAPPTYTELQNTTCILAPEVTEGPYYINNEFVRQDMREDQAGVTMLIDVGILDINTCEPVPNAFVEIWAANSTGVYAAYPAQLGGGGGGPPPTESASSGTTIPSGPPGGGGMGGSMGLERNETFLRGGFPTDDNGIVELTTLYTGFYQGRCPHYHVMTHMDWSMSDNGTLVSHAGSLTHVGQFFMDETWNDEVFTLEPYTSNTNSRTLNTEDGILSEQNSDGYNGFLALEMIGEDISEGVLGYITIGIDTTASYSIHNTNYFNSSTDSVTASASIASFN</sequence>
<keyword evidence="4" id="KW-1185">Reference proteome</keyword>
<dbReference type="PANTHER" id="PTHR34315:SF4">
    <property type="entry name" value="INTRADIOL RING-CLEAVAGE DIOXYGENASES DOMAIN-CONTAINING PROTEIN"/>
    <property type="match status" value="1"/>
</dbReference>
<organism evidence="3 4">
    <name type="scientific">Schizophyllum amplum</name>
    <dbReference type="NCBI Taxonomy" id="97359"/>
    <lineage>
        <taxon>Eukaryota</taxon>
        <taxon>Fungi</taxon>
        <taxon>Dikarya</taxon>
        <taxon>Basidiomycota</taxon>
        <taxon>Agaricomycotina</taxon>
        <taxon>Agaricomycetes</taxon>
        <taxon>Agaricomycetidae</taxon>
        <taxon>Agaricales</taxon>
        <taxon>Schizophyllaceae</taxon>
        <taxon>Schizophyllum</taxon>
    </lineage>
</organism>
<reference evidence="3 4" key="1">
    <citation type="journal article" date="2019" name="New Phytol.">
        <title>Comparative genomics reveals unique wood-decay strategies and fruiting body development in the Schizophyllaceae.</title>
        <authorList>
            <person name="Almasi E."/>
            <person name="Sahu N."/>
            <person name="Krizsan K."/>
            <person name="Balint B."/>
            <person name="Kovacs G.M."/>
            <person name="Kiss B."/>
            <person name="Cseklye J."/>
            <person name="Drula E."/>
            <person name="Henrissat B."/>
            <person name="Nagy I."/>
            <person name="Chovatia M."/>
            <person name="Adam C."/>
            <person name="LaButti K."/>
            <person name="Lipzen A."/>
            <person name="Riley R."/>
            <person name="Grigoriev I.V."/>
            <person name="Nagy L.G."/>
        </authorList>
    </citation>
    <scope>NUCLEOTIDE SEQUENCE [LARGE SCALE GENOMIC DNA]</scope>
    <source>
        <strain evidence="3 4">NL-1724</strain>
    </source>
</reference>
<dbReference type="PANTHER" id="PTHR34315">
    <property type="match status" value="1"/>
</dbReference>
<evidence type="ECO:0000256" key="1">
    <source>
        <dbReference type="SAM" id="MobiDB-lite"/>
    </source>
</evidence>